<organism evidence="6 7">
    <name type="scientific">Venustampulla echinocandica</name>
    <dbReference type="NCBI Taxonomy" id="2656787"/>
    <lineage>
        <taxon>Eukaryota</taxon>
        <taxon>Fungi</taxon>
        <taxon>Dikarya</taxon>
        <taxon>Ascomycota</taxon>
        <taxon>Pezizomycotina</taxon>
        <taxon>Leotiomycetes</taxon>
        <taxon>Helotiales</taxon>
        <taxon>Pleuroascaceae</taxon>
        <taxon>Venustampulla</taxon>
    </lineage>
</organism>
<evidence type="ECO:0000313" key="7">
    <source>
        <dbReference type="Proteomes" id="UP000254866"/>
    </source>
</evidence>
<reference evidence="6 7" key="1">
    <citation type="journal article" date="2018" name="IMA Fungus">
        <title>IMA Genome-F 9: Draft genome sequence of Annulohypoxylon stygium, Aspergillus mulundensis, Berkeleyomyces basicola (syn. Thielaviopsis basicola), Ceratocystis smalleyi, two Cercospora beticola strains, Coleophoma cylindrospora, Fusarium fracticaudum, Phialophora cf. hyalina, and Morchella septimelata.</title>
        <authorList>
            <person name="Wingfield B.D."/>
            <person name="Bills G.F."/>
            <person name="Dong Y."/>
            <person name="Huang W."/>
            <person name="Nel W.J."/>
            <person name="Swalarsk-Parry B.S."/>
            <person name="Vaghefi N."/>
            <person name="Wilken P.M."/>
            <person name="An Z."/>
            <person name="de Beer Z.W."/>
            <person name="De Vos L."/>
            <person name="Chen L."/>
            <person name="Duong T.A."/>
            <person name="Gao Y."/>
            <person name="Hammerbacher A."/>
            <person name="Kikkert J.R."/>
            <person name="Li Y."/>
            <person name="Li H."/>
            <person name="Li K."/>
            <person name="Li Q."/>
            <person name="Liu X."/>
            <person name="Ma X."/>
            <person name="Naidoo K."/>
            <person name="Pethybridge S.J."/>
            <person name="Sun J."/>
            <person name="Steenkamp E.T."/>
            <person name="van der Nest M.A."/>
            <person name="van Wyk S."/>
            <person name="Wingfield M.J."/>
            <person name="Xiong C."/>
            <person name="Yue Q."/>
            <person name="Zhang X."/>
        </authorList>
    </citation>
    <scope>NUCLEOTIDE SEQUENCE [LARGE SCALE GENOMIC DNA]</scope>
    <source>
        <strain evidence="6 7">BP 5553</strain>
    </source>
</reference>
<keyword evidence="7" id="KW-1185">Reference proteome</keyword>
<protein>
    <recommendedName>
        <fullName evidence="8">RNA polymerase III RPC4</fullName>
    </recommendedName>
</protein>
<proteinExistence type="predicted"/>
<evidence type="ECO:0000256" key="4">
    <source>
        <dbReference type="ARBA" id="ARBA00023242"/>
    </source>
</evidence>
<feature type="compositionally biased region" description="Basic residues" evidence="5">
    <location>
        <begin position="411"/>
        <end position="421"/>
    </location>
</feature>
<evidence type="ECO:0000256" key="5">
    <source>
        <dbReference type="SAM" id="MobiDB-lite"/>
    </source>
</evidence>
<feature type="compositionally biased region" description="Gly residues" evidence="5">
    <location>
        <begin position="219"/>
        <end position="244"/>
    </location>
</feature>
<accession>A0A370TCM2</accession>
<dbReference type="GO" id="GO:0005666">
    <property type="term" value="C:RNA polymerase III complex"/>
    <property type="evidence" value="ECO:0007669"/>
    <property type="project" value="InterPro"/>
</dbReference>
<feature type="compositionally biased region" description="Gly residues" evidence="5">
    <location>
        <begin position="254"/>
        <end position="263"/>
    </location>
</feature>
<evidence type="ECO:0000256" key="3">
    <source>
        <dbReference type="ARBA" id="ARBA00023163"/>
    </source>
</evidence>
<feature type="compositionally biased region" description="Low complexity" evidence="5">
    <location>
        <begin position="99"/>
        <end position="110"/>
    </location>
</feature>
<evidence type="ECO:0000256" key="1">
    <source>
        <dbReference type="ARBA" id="ARBA00004123"/>
    </source>
</evidence>
<comment type="subcellular location">
    <subcellularLocation>
        <location evidence="1">Nucleus</location>
    </subcellularLocation>
</comment>
<feature type="compositionally biased region" description="Basic and acidic residues" evidence="5">
    <location>
        <begin position="137"/>
        <end position="170"/>
    </location>
</feature>
<dbReference type="Pfam" id="PF05132">
    <property type="entry name" value="RNA_pol_Rpc4"/>
    <property type="match status" value="1"/>
</dbReference>
<name>A0A370TCM2_9HELO</name>
<gene>
    <name evidence="6" type="ORF">BP5553_09405</name>
</gene>
<dbReference type="OrthoDB" id="5836119at2759"/>
<feature type="region of interest" description="Disordered" evidence="5">
    <location>
        <begin position="213"/>
        <end position="263"/>
    </location>
</feature>
<feature type="region of interest" description="Disordered" evidence="5">
    <location>
        <begin position="388"/>
        <end position="433"/>
    </location>
</feature>
<keyword evidence="4" id="KW-0539">Nucleus</keyword>
<evidence type="ECO:0000256" key="2">
    <source>
        <dbReference type="ARBA" id="ARBA00022478"/>
    </source>
</evidence>
<feature type="region of interest" description="Disordered" evidence="5">
    <location>
        <begin position="491"/>
        <end position="533"/>
    </location>
</feature>
<dbReference type="EMBL" id="NPIC01000011">
    <property type="protein sequence ID" value="RDL32003.1"/>
    <property type="molecule type" value="Genomic_DNA"/>
</dbReference>
<dbReference type="GO" id="GO:0042797">
    <property type="term" value="P:tRNA transcription by RNA polymerase III"/>
    <property type="evidence" value="ECO:0007669"/>
    <property type="project" value="TreeGrafter"/>
</dbReference>
<evidence type="ECO:0008006" key="8">
    <source>
        <dbReference type="Google" id="ProtNLM"/>
    </source>
</evidence>
<dbReference type="InterPro" id="IPR007811">
    <property type="entry name" value="RPC4"/>
</dbReference>
<feature type="compositionally biased region" description="Polar residues" evidence="5">
    <location>
        <begin position="29"/>
        <end position="44"/>
    </location>
</feature>
<comment type="caution">
    <text evidence="6">The sequence shown here is derived from an EMBL/GenBank/DDBJ whole genome shotgun (WGS) entry which is preliminary data.</text>
</comment>
<feature type="region of interest" description="Disordered" evidence="5">
    <location>
        <begin position="1"/>
        <end position="200"/>
    </location>
</feature>
<dbReference type="GeneID" id="43602254"/>
<dbReference type="AlphaFoldDB" id="A0A370TCM2"/>
<feature type="region of interest" description="Disordered" evidence="5">
    <location>
        <begin position="291"/>
        <end position="321"/>
    </location>
</feature>
<dbReference type="STRING" id="2656787.A0A370TCM2"/>
<dbReference type="Proteomes" id="UP000254866">
    <property type="component" value="Unassembled WGS sequence"/>
</dbReference>
<dbReference type="GO" id="GO:0003677">
    <property type="term" value="F:DNA binding"/>
    <property type="evidence" value="ECO:0007669"/>
    <property type="project" value="InterPro"/>
</dbReference>
<dbReference type="RefSeq" id="XP_031865935.1">
    <property type="nucleotide sequence ID" value="XM_032018028.1"/>
</dbReference>
<evidence type="ECO:0000313" key="6">
    <source>
        <dbReference type="EMBL" id="RDL32003.1"/>
    </source>
</evidence>
<keyword evidence="3" id="KW-0804">Transcription</keyword>
<feature type="compositionally biased region" description="Gly residues" evidence="5">
    <location>
        <begin position="184"/>
        <end position="193"/>
    </location>
</feature>
<keyword evidence="2" id="KW-0240">DNA-directed RNA polymerase</keyword>
<dbReference type="PANTHER" id="PTHR13408">
    <property type="entry name" value="DNA-DIRECTED RNA POLYMERASE III"/>
    <property type="match status" value="1"/>
</dbReference>
<sequence length="637" mass="67621">MPPKAARGGAPRGRGRGRGRGKAAAEPSTAAQDENSSQSQSTIEGSPPPESAPPQAITALHNELADDDTAMASPNSSPATVPTETPAPTPVRAPEPRPESSTATATTSARGGRGRGGAAGTTTTRASKFKPKSIRRTQSERDQLAEDEQKRKEDFIKKAQEEADRKERAANRSRGFRGGRGRGDVMGGRGAGRGSSASGLFGVAPEAMEHRRDGPVFGRLGGGAGGGGGTGAGWSAGSGAGAGGPRIKSEGGHHGSGTYSGGNKGAFYEPLYPGFEDDDDTPRIDIEQINLVSDAESDEPIPTGTRAVRKGKAKAGKGGLKPVRLHREEHKERVTIVNTQPQTKTEPQLKVENDEMEIDELRSSQAEPPADIIRIKTEPDQSLDIQSALELPGPSSPELRKSTINLDVEKKARRPSKKKEKKPVIQTEEDRAEYERHLEDVRVLAEELGGMQTADSDKDAATTGMEAEEVDKRLGRLYLFQFPPVLPKLYNPMAKPKPPPSKTAELGTEGPTDVEVTGSASKPGQAGGKDPHIKTEEAVVVRVEEEEARESNDVVEEEGWIGKLIVRESGRVELSWGGTSMVVGRGVESGFLSTGVVVDSLEKGIHYPNGEAPEGKAMGMGQVMGKFVVTPDWEKMA</sequence>
<dbReference type="PANTHER" id="PTHR13408:SF0">
    <property type="entry name" value="DNA-DIRECTED RNA POLYMERASE III SUBUNIT RPC4"/>
    <property type="match status" value="1"/>
</dbReference>